<accession>A0AAU7KK45</accession>
<reference evidence="1" key="1">
    <citation type="submission" date="2022-06" db="EMBL/GenBank/DDBJ databases">
        <title>A novel DMS-producing enzyme.</title>
        <authorList>
            <person name="Zhang Y."/>
        </authorList>
    </citation>
    <scope>NUCLEOTIDE SEQUENCE</scope>
    <source>
        <strain evidence="1">RT37</strain>
    </source>
</reference>
<dbReference type="Gene3D" id="3.40.50.1820">
    <property type="entry name" value="alpha/beta hydrolase"/>
    <property type="match status" value="1"/>
</dbReference>
<dbReference type="PANTHER" id="PTHR35602">
    <property type="entry name" value="ESTERASE YQIA-RELATED"/>
    <property type="match status" value="1"/>
</dbReference>
<dbReference type="PANTHER" id="PTHR35602:SF3">
    <property type="entry name" value="ESTERASE YQIA"/>
    <property type="match status" value="1"/>
</dbReference>
<protein>
    <submittedName>
        <fullName evidence="1">Esterase</fullName>
    </submittedName>
</protein>
<sequence>MLSPSTASSAAAASGVLYLHGFNSAGASPKARLIKAACAELGLPCETPDLSSQAADALRLAESLLPRLGPSPMLMGSSMGGFLATVLAERHELPAVLVNPAVRPARLVDTMLGESFVNAYTGERFVVEQGHRDQIAEMTPEVVTPGRYLLLLVTEDETLDSADAFAAYRGARAILHPGGEHGFNALADYLPAVFAHGGHALAPGRVAPVPAE</sequence>
<organism evidence="1">
    <name type="scientific">Halomonas sp. RT37</name>
    <dbReference type="NCBI Taxonomy" id="2950872"/>
    <lineage>
        <taxon>Bacteria</taxon>
        <taxon>Pseudomonadati</taxon>
        <taxon>Pseudomonadota</taxon>
        <taxon>Gammaproteobacteria</taxon>
        <taxon>Oceanospirillales</taxon>
        <taxon>Halomonadaceae</taxon>
        <taxon>Halomonas</taxon>
    </lineage>
</organism>
<name>A0AAU7KK45_9GAMM</name>
<dbReference type="RefSeq" id="WP_289104789.1">
    <property type="nucleotide sequence ID" value="NZ_CP098827.1"/>
</dbReference>
<dbReference type="AlphaFoldDB" id="A0AAU7KK45"/>
<dbReference type="Pfam" id="PF05728">
    <property type="entry name" value="UPF0227"/>
    <property type="match status" value="1"/>
</dbReference>
<gene>
    <name evidence="1" type="ORF">NFG58_04875</name>
</gene>
<dbReference type="InterPro" id="IPR008886">
    <property type="entry name" value="UPF0227/Esterase_YqiA"/>
</dbReference>
<dbReference type="SUPFAM" id="SSF53474">
    <property type="entry name" value="alpha/beta-Hydrolases"/>
    <property type="match status" value="1"/>
</dbReference>
<dbReference type="EMBL" id="CP098827">
    <property type="protein sequence ID" value="XBO72047.1"/>
    <property type="molecule type" value="Genomic_DNA"/>
</dbReference>
<evidence type="ECO:0000313" key="1">
    <source>
        <dbReference type="EMBL" id="XBO72047.1"/>
    </source>
</evidence>
<proteinExistence type="predicted"/>
<dbReference type="InterPro" id="IPR029058">
    <property type="entry name" value="AB_hydrolase_fold"/>
</dbReference>